<evidence type="ECO:0000256" key="2">
    <source>
        <dbReference type="ARBA" id="ARBA00023125"/>
    </source>
</evidence>
<keyword evidence="3" id="KW-0804">Transcription</keyword>
<dbReference type="InterPro" id="IPR046335">
    <property type="entry name" value="LacI/GalR-like_sensor"/>
</dbReference>
<proteinExistence type="predicted"/>
<protein>
    <submittedName>
        <fullName evidence="5">LacI family transcriptional regulator</fullName>
    </submittedName>
</protein>
<keyword evidence="6" id="KW-1185">Reference proteome</keyword>
<dbReference type="Pfam" id="PF13377">
    <property type="entry name" value="Peripla_BP_3"/>
    <property type="match status" value="1"/>
</dbReference>
<dbReference type="PANTHER" id="PTHR30146">
    <property type="entry name" value="LACI-RELATED TRANSCRIPTIONAL REPRESSOR"/>
    <property type="match status" value="1"/>
</dbReference>
<dbReference type="Pfam" id="PF00356">
    <property type="entry name" value="LacI"/>
    <property type="match status" value="1"/>
</dbReference>
<dbReference type="CDD" id="cd01392">
    <property type="entry name" value="HTH_LacI"/>
    <property type="match status" value="1"/>
</dbReference>
<evidence type="ECO:0000259" key="4">
    <source>
        <dbReference type="PROSITE" id="PS50932"/>
    </source>
</evidence>
<dbReference type="InterPro" id="IPR028082">
    <property type="entry name" value="Peripla_BP_I"/>
</dbReference>
<evidence type="ECO:0000256" key="3">
    <source>
        <dbReference type="ARBA" id="ARBA00023163"/>
    </source>
</evidence>
<dbReference type="EMBL" id="QETA01000007">
    <property type="protein sequence ID" value="PWF21577.1"/>
    <property type="molecule type" value="Genomic_DNA"/>
</dbReference>
<dbReference type="AlphaFoldDB" id="A0A2V1K102"/>
<evidence type="ECO:0000313" key="5">
    <source>
        <dbReference type="EMBL" id="PWF21577.1"/>
    </source>
</evidence>
<name>A0A2V1K102_9BURK</name>
<evidence type="ECO:0000256" key="1">
    <source>
        <dbReference type="ARBA" id="ARBA00023015"/>
    </source>
</evidence>
<reference evidence="6" key="1">
    <citation type="submission" date="2018-05" db="EMBL/GenBank/DDBJ databases">
        <authorList>
            <person name="Li Y."/>
        </authorList>
    </citation>
    <scope>NUCLEOTIDE SEQUENCE [LARGE SCALE GENOMIC DNA]</scope>
    <source>
        <strain evidence="6">3d-2-2</strain>
    </source>
</reference>
<dbReference type="Proteomes" id="UP000245212">
    <property type="component" value="Unassembled WGS sequence"/>
</dbReference>
<accession>A0A2V1K102</accession>
<keyword evidence="2" id="KW-0238">DNA-binding</keyword>
<sequence>MKTFSSHWVGTVTSARHTPSIREIAQAASVSPATVSRAFNQPELLNPDTLARILAVAGQHDFRPSRIGSSLRSGSTRTLGLIAPTLSNPVFAECFEGAEQQAREAGYSVMLTATAYDAQRECDAVRNMLDHRVEGLILTVANAHDSPALDLLTQTGTPYVLAYNESPRHPSVSVDNHQAAMDMVQWLAQRGQRHIAFVSGPLSASDRARSRLHGAQEQVRRQGLPGIVHLPMENHTCCDADTLRTALAGPQPPQALFCSNDLLATSAIGLLQQLGLTVPNDISVCGFDGMAFAAMLQPALTTVSQPSHDMGRQACALLLSMLGITHDTAPAPAFPIRLPYRIVSGGTVADADLPSPPLTGVSCS</sequence>
<dbReference type="GO" id="GO:0003700">
    <property type="term" value="F:DNA-binding transcription factor activity"/>
    <property type="evidence" value="ECO:0007669"/>
    <property type="project" value="TreeGrafter"/>
</dbReference>
<feature type="domain" description="HTH lacI-type" evidence="4">
    <location>
        <begin position="19"/>
        <end position="73"/>
    </location>
</feature>
<dbReference type="Gene3D" id="1.10.260.40">
    <property type="entry name" value="lambda repressor-like DNA-binding domains"/>
    <property type="match status" value="1"/>
</dbReference>
<organism evidence="5 6">
    <name type="scientific">Corticimicrobacter populi</name>
    <dbReference type="NCBI Taxonomy" id="2175229"/>
    <lineage>
        <taxon>Bacteria</taxon>
        <taxon>Pseudomonadati</taxon>
        <taxon>Pseudomonadota</taxon>
        <taxon>Betaproteobacteria</taxon>
        <taxon>Burkholderiales</taxon>
        <taxon>Alcaligenaceae</taxon>
        <taxon>Corticimicrobacter</taxon>
    </lineage>
</organism>
<dbReference type="Gene3D" id="3.40.50.2300">
    <property type="match status" value="2"/>
</dbReference>
<evidence type="ECO:0000313" key="6">
    <source>
        <dbReference type="Proteomes" id="UP000245212"/>
    </source>
</evidence>
<dbReference type="SMART" id="SM00354">
    <property type="entry name" value="HTH_LACI"/>
    <property type="match status" value="1"/>
</dbReference>
<dbReference type="PROSITE" id="PS50932">
    <property type="entry name" value="HTH_LACI_2"/>
    <property type="match status" value="1"/>
</dbReference>
<keyword evidence="1" id="KW-0805">Transcription regulation</keyword>
<dbReference type="GO" id="GO:0000976">
    <property type="term" value="F:transcription cis-regulatory region binding"/>
    <property type="evidence" value="ECO:0007669"/>
    <property type="project" value="TreeGrafter"/>
</dbReference>
<dbReference type="PANTHER" id="PTHR30146:SF109">
    <property type="entry name" value="HTH-TYPE TRANSCRIPTIONAL REGULATOR GALS"/>
    <property type="match status" value="1"/>
</dbReference>
<dbReference type="InterPro" id="IPR010982">
    <property type="entry name" value="Lambda_DNA-bd_dom_sf"/>
</dbReference>
<dbReference type="SUPFAM" id="SSF53822">
    <property type="entry name" value="Periplasmic binding protein-like I"/>
    <property type="match status" value="1"/>
</dbReference>
<dbReference type="InterPro" id="IPR000843">
    <property type="entry name" value="HTH_LacI"/>
</dbReference>
<comment type="caution">
    <text evidence="5">The sequence shown here is derived from an EMBL/GenBank/DDBJ whole genome shotgun (WGS) entry which is preliminary data.</text>
</comment>
<gene>
    <name evidence="5" type="ORF">DD235_15125</name>
</gene>
<dbReference type="SUPFAM" id="SSF47413">
    <property type="entry name" value="lambda repressor-like DNA-binding domains"/>
    <property type="match status" value="1"/>
</dbReference>